<keyword evidence="2" id="KW-1185">Reference proteome</keyword>
<organism evidence="1 2">
    <name type="scientific">Acidithiobacillus sulfurivorans</name>
    <dbReference type="NCBI Taxonomy" id="1958756"/>
    <lineage>
        <taxon>Bacteria</taxon>
        <taxon>Pseudomonadati</taxon>
        <taxon>Pseudomonadota</taxon>
        <taxon>Acidithiobacillia</taxon>
        <taxon>Acidithiobacillales</taxon>
        <taxon>Acidithiobacillaceae</taxon>
        <taxon>Acidithiobacillus</taxon>
    </lineage>
</organism>
<name>A0ABS6A055_9PROT</name>
<accession>A0ABS6A055</accession>
<evidence type="ECO:0000313" key="2">
    <source>
        <dbReference type="Proteomes" id="UP000755654"/>
    </source>
</evidence>
<evidence type="ECO:0000313" key="1">
    <source>
        <dbReference type="EMBL" id="MBU2760546.1"/>
    </source>
</evidence>
<gene>
    <name evidence="1" type="ORF">HAP95_10375</name>
</gene>
<sequence>MSLRSFSFQPRQILVAVIAATAGFGLGAAGWAFAADSQTSSPATMAK</sequence>
<protein>
    <submittedName>
        <fullName evidence="1">Uncharacterized protein</fullName>
    </submittedName>
</protein>
<proteinExistence type="predicted"/>
<reference evidence="1 2" key="1">
    <citation type="journal article" date="2021" name="ISME J.">
        <title>Genomic evolution of the class Acidithiobacillia: deep-branching Proteobacteria living in extreme acidic conditions.</title>
        <authorList>
            <person name="Moya-Beltran A."/>
            <person name="Beard S."/>
            <person name="Rojas-Villalobos C."/>
            <person name="Issotta F."/>
            <person name="Gallardo Y."/>
            <person name="Ulloa R."/>
            <person name="Giaveno A."/>
            <person name="Degli Esposti M."/>
            <person name="Johnson D.B."/>
            <person name="Quatrini R."/>
        </authorList>
    </citation>
    <scope>NUCLEOTIDE SEQUENCE [LARGE SCALE GENOMIC DNA]</scope>
    <source>
        <strain evidence="1 2">RW2</strain>
    </source>
</reference>
<dbReference type="Proteomes" id="UP000755654">
    <property type="component" value="Unassembled WGS sequence"/>
</dbReference>
<feature type="non-terminal residue" evidence="1">
    <location>
        <position position="47"/>
    </location>
</feature>
<dbReference type="EMBL" id="JAAOMP010000119">
    <property type="protein sequence ID" value="MBU2760546.1"/>
    <property type="molecule type" value="Genomic_DNA"/>
</dbReference>
<comment type="caution">
    <text evidence="1">The sequence shown here is derived from an EMBL/GenBank/DDBJ whole genome shotgun (WGS) entry which is preliminary data.</text>
</comment>